<dbReference type="Proteomes" id="UP000694726">
    <property type="component" value="Unplaced"/>
</dbReference>
<dbReference type="Ensembl" id="ENSSSCT00060019789.1">
    <property type="protein sequence ID" value="ENSSSCP00060008053.1"/>
    <property type="gene ID" value="ENSSSCG00060014914.1"/>
</dbReference>
<dbReference type="PANTHER" id="PTHR19446">
    <property type="entry name" value="REVERSE TRANSCRIPTASES"/>
    <property type="match status" value="1"/>
</dbReference>
<dbReference type="EC" id="2.7.7.49" evidence="1"/>
<dbReference type="InterPro" id="IPR000477">
    <property type="entry name" value="RT_dom"/>
</dbReference>
<dbReference type="Ensembl" id="ENSSSCT00015088065.1">
    <property type="protein sequence ID" value="ENSSSCP00015035907.1"/>
    <property type="gene ID" value="ENSSSCG00015065788.1"/>
</dbReference>
<dbReference type="Ensembl" id="ENSSSCT00050034306.1">
    <property type="protein sequence ID" value="ENSSSCP00050014260.1"/>
    <property type="gene ID" value="ENSSSCG00050025489.1"/>
</dbReference>
<evidence type="ECO:0000313" key="3">
    <source>
        <dbReference type="Ensembl" id="ENSSSCP00015035907.1"/>
    </source>
</evidence>
<accession>A0A8D0PSS7</accession>
<dbReference type="GO" id="GO:0003964">
    <property type="term" value="F:RNA-directed DNA polymerase activity"/>
    <property type="evidence" value="ECO:0007669"/>
    <property type="project" value="UniProtKB-EC"/>
</dbReference>
<evidence type="ECO:0000256" key="1">
    <source>
        <dbReference type="ARBA" id="ARBA00012493"/>
    </source>
</evidence>
<sequence>MVQHTQINITHHINKSKVKNHMIISTDTEKAFDKIQYPFVIKALTKVGIEGTYLNIVKAMYEKITASIILNREKLKTFSLKRGKRQGCPLLFKNSIVSPGHSIQTRKRNKKYSNWKGRGKIVTICR</sequence>
<evidence type="ECO:0000313" key="4">
    <source>
        <dbReference type="Proteomes" id="UP000694726"/>
    </source>
</evidence>
<dbReference type="Proteomes" id="UP000694723">
    <property type="component" value="Unplaced"/>
</dbReference>
<dbReference type="Pfam" id="PF00078">
    <property type="entry name" value="RVT_1"/>
    <property type="match status" value="1"/>
</dbReference>
<proteinExistence type="predicted"/>
<evidence type="ECO:0000259" key="2">
    <source>
        <dbReference type="Pfam" id="PF00078"/>
    </source>
</evidence>
<dbReference type="Ensembl" id="ENSSSCT00030028793.1">
    <property type="protein sequence ID" value="ENSSSCP00030012869.1"/>
    <property type="gene ID" value="ENSSSCG00030020820.1"/>
</dbReference>
<feature type="domain" description="Reverse transcriptase" evidence="2">
    <location>
        <begin position="11"/>
        <end position="90"/>
    </location>
</feature>
<dbReference type="Proteomes" id="UP000694571">
    <property type="component" value="Unplaced"/>
</dbReference>
<dbReference type="InterPro" id="IPR043502">
    <property type="entry name" value="DNA/RNA_pol_sf"/>
</dbReference>
<organism evidence="3 4">
    <name type="scientific">Sus scrofa</name>
    <name type="common">Pig</name>
    <dbReference type="NCBI Taxonomy" id="9823"/>
    <lineage>
        <taxon>Eukaryota</taxon>
        <taxon>Metazoa</taxon>
        <taxon>Chordata</taxon>
        <taxon>Craniata</taxon>
        <taxon>Vertebrata</taxon>
        <taxon>Euteleostomi</taxon>
        <taxon>Mammalia</taxon>
        <taxon>Eutheria</taxon>
        <taxon>Laurasiatheria</taxon>
        <taxon>Artiodactyla</taxon>
        <taxon>Suina</taxon>
        <taxon>Suidae</taxon>
        <taxon>Sus</taxon>
    </lineage>
</organism>
<dbReference type="SUPFAM" id="SSF56672">
    <property type="entry name" value="DNA/RNA polymerases"/>
    <property type="match status" value="1"/>
</dbReference>
<reference evidence="3" key="1">
    <citation type="submission" date="2025-05" db="UniProtKB">
        <authorList>
            <consortium name="Ensembl"/>
        </authorList>
    </citation>
    <scope>IDENTIFICATION</scope>
</reference>
<dbReference type="AlphaFoldDB" id="A0A8D0PSS7"/>
<protein>
    <recommendedName>
        <fullName evidence="1">RNA-directed DNA polymerase</fullName>
        <ecNumber evidence="1">2.7.7.49</ecNumber>
    </recommendedName>
</protein>
<name>A0A8D0PSS7_PIG</name>
<dbReference type="Proteomes" id="UP000694570">
    <property type="component" value="Unplaced"/>
</dbReference>
<dbReference type="Proteomes" id="UP000694722">
    <property type="component" value="Unplaced"/>
</dbReference>
<dbReference type="Ensembl" id="ENSSSCT00040053976.1">
    <property type="protein sequence ID" value="ENSSSCP00040022479.1"/>
    <property type="gene ID" value="ENSSSCG00040040396.1"/>
</dbReference>